<feature type="compositionally biased region" description="Acidic residues" evidence="1">
    <location>
        <begin position="147"/>
        <end position="156"/>
    </location>
</feature>
<evidence type="ECO:0000313" key="4">
    <source>
        <dbReference type="Proteomes" id="UP000887568"/>
    </source>
</evidence>
<keyword evidence="2" id="KW-0812">Transmembrane</keyword>
<feature type="transmembrane region" description="Helical" evidence="2">
    <location>
        <begin position="215"/>
        <end position="236"/>
    </location>
</feature>
<dbReference type="GeneID" id="119726551"/>
<accession>A0A913ZSQ1</accession>
<evidence type="ECO:0000256" key="2">
    <source>
        <dbReference type="SAM" id="Phobius"/>
    </source>
</evidence>
<dbReference type="RefSeq" id="XP_038054210.1">
    <property type="nucleotide sequence ID" value="XM_038198282.1"/>
</dbReference>
<dbReference type="EnsemblMetazoa" id="XM_038198282.1">
    <property type="protein sequence ID" value="XP_038054210.1"/>
    <property type="gene ID" value="LOC119726551"/>
</dbReference>
<keyword evidence="2" id="KW-1133">Transmembrane helix</keyword>
<reference evidence="3" key="1">
    <citation type="submission" date="2022-11" db="UniProtKB">
        <authorList>
            <consortium name="EnsemblMetazoa"/>
        </authorList>
    </citation>
    <scope>IDENTIFICATION</scope>
</reference>
<name>A0A913ZSQ1_PATMI</name>
<dbReference type="OMA" id="TIYPICT"/>
<dbReference type="AlphaFoldDB" id="A0A913ZSQ1"/>
<keyword evidence="2" id="KW-0472">Membrane</keyword>
<proteinExistence type="predicted"/>
<evidence type="ECO:0000256" key="1">
    <source>
        <dbReference type="SAM" id="MobiDB-lite"/>
    </source>
</evidence>
<organism evidence="3 4">
    <name type="scientific">Patiria miniata</name>
    <name type="common">Bat star</name>
    <name type="synonym">Asterina miniata</name>
    <dbReference type="NCBI Taxonomy" id="46514"/>
    <lineage>
        <taxon>Eukaryota</taxon>
        <taxon>Metazoa</taxon>
        <taxon>Echinodermata</taxon>
        <taxon>Eleutherozoa</taxon>
        <taxon>Asterozoa</taxon>
        <taxon>Asteroidea</taxon>
        <taxon>Valvatacea</taxon>
        <taxon>Valvatida</taxon>
        <taxon>Asterinidae</taxon>
        <taxon>Patiria</taxon>
    </lineage>
</organism>
<protein>
    <submittedName>
        <fullName evidence="3">Uncharacterized protein</fullName>
    </submittedName>
</protein>
<feature type="compositionally biased region" description="Acidic residues" evidence="1">
    <location>
        <begin position="76"/>
        <end position="111"/>
    </location>
</feature>
<feature type="region of interest" description="Disordered" evidence="1">
    <location>
        <begin position="39"/>
        <end position="172"/>
    </location>
</feature>
<keyword evidence="4" id="KW-1185">Reference proteome</keyword>
<dbReference type="Proteomes" id="UP000887568">
    <property type="component" value="Unplaced"/>
</dbReference>
<sequence>MVITIYPICTCTRSYTIVGRGCFILHRMVWSQDKHTSIRGAQKQDESQEDFPASMNGNALQGESNEDNELVMGGEADGDDEANEEDGDDGDDDDDDEEDDDDGDDDDDDDGSISIEVDGGGDNEQRPGGTITVRPTKPGKTAISPGGEDDGDEGDSGEGTGGPPCLPKPPQNGCLNRHTDNCFLNGRLIDVPQIPPVTEEIPFITATTLSVGEQITLALGVFGIIAITGGVGLWAYRSLASTQRAAHVAHRRGGDGLAMAAGEGTEDLLRAETPASSMTTVETTI</sequence>
<evidence type="ECO:0000313" key="3">
    <source>
        <dbReference type="EnsemblMetazoa" id="XP_038054210.1"/>
    </source>
</evidence>